<proteinExistence type="inferred from homology"/>
<evidence type="ECO:0000256" key="6">
    <source>
        <dbReference type="ARBA" id="ARBA00022898"/>
    </source>
</evidence>
<comment type="subunit">
    <text evidence="3">Homodimer.</text>
</comment>
<evidence type="ECO:0000256" key="4">
    <source>
        <dbReference type="ARBA" id="ARBA00022576"/>
    </source>
</evidence>
<evidence type="ECO:0000259" key="7">
    <source>
        <dbReference type="Pfam" id="PF00155"/>
    </source>
</evidence>
<dbReference type="AlphaFoldDB" id="A0A1B1TE78"/>
<keyword evidence="5" id="KW-0808">Transferase</keyword>
<evidence type="ECO:0000256" key="3">
    <source>
        <dbReference type="ARBA" id="ARBA00011738"/>
    </source>
</evidence>
<evidence type="ECO:0000256" key="2">
    <source>
        <dbReference type="ARBA" id="ARBA00007441"/>
    </source>
</evidence>
<dbReference type="InterPro" id="IPR015421">
    <property type="entry name" value="PyrdxlP-dep_Trfase_major"/>
</dbReference>
<evidence type="ECO:0000256" key="1">
    <source>
        <dbReference type="ARBA" id="ARBA00001933"/>
    </source>
</evidence>
<dbReference type="Pfam" id="PF00155">
    <property type="entry name" value="Aminotran_1_2"/>
    <property type="match status" value="1"/>
</dbReference>
<feature type="domain" description="Aminotransferase class I/classII large" evidence="7">
    <location>
        <begin position="47"/>
        <end position="421"/>
    </location>
</feature>
<dbReference type="SUPFAM" id="SSF53383">
    <property type="entry name" value="PLP-dependent transferases"/>
    <property type="match status" value="1"/>
</dbReference>
<keyword evidence="4" id="KW-0032">Aminotransferase</keyword>
<dbReference type="EMBL" id="KP211893">
    <property type="protein sequence ID" value="ANV80568.1"/>
    <property type="molecule type" value="Genomic_DNA"/>
</dbReference>
<dbReference type="GO" id="GO:0030170">
    <property type="term" value="F:pyridoxal phosphate binding"/>
    <property type="evidence" value="ECO:0007669"/>
    <property type="project" value="InterPro"/>
</dbReference>
<name>A0A1B1TE78_9ARCH</name>
<protein>
    <recommendedName>
        <fullName evidence="7">Aminotransferase class I/classII large domain-containing protein</fullName>
    </recommendedName>
</protein>
<accession>A0A1B1TE78</accession>
<dbReference type="Gene3D" id="3.40.640.10">
    <property type="entry name" value="Type I PLP-dependent aspartate aminotransferase-like (Major domain)"/>
    <property type="match status" value="1"/>
</dbReference>
<keyword evidence="6" id="KW-0663">Pyridoxal phosphate</keyword>
<reference evidence="8" key="1">
    <citation type="submission" date="2014-11" db="EMBL/GenBank/DDBJ databases">
        <authorList>
            <person name="Zhu J."/>
            <person name="Qi W."/>
            <person name="Song R."/>
        </authorList>
    </citation>
    <scope>NUCLEOTIDE SEQUENCE</scope>
</reference>
<dbReference type="Gene3D" id="3.90.1150.10">
    <property type="entry name" value="Aspartate Aminotransferase, domain 1"/>
    <property type="match status" value="1"/>
</dbReference>
<dbReference type="PANTHER" id="PTHR11879:SF22">
    <property type="entry name" value="ASPARTATE AMINOTRANSFERASE, MITOCHONDRIAL"/>
    <property type="match status" value="1"/>
</dbReference>
<comment type="cofactor">
    <cofactor evidence="1">
        <name>pyridoxal 5'-phosphate</name>
        <dbReference type="ChEBI" id="CHEBI:597326"/>
    </cofactor>
</comment>
<organism evidence="8">
    <name type="scientific">uncultured Poseidoniia archaeon</name>
    <dbReference type="NCBI Taxonomy" id="1697135"/>
    <lineage>
        <taxon>Archaea</taxon>
        <taxon>Methanobacteriati</taxon>
        <taxon>Thermoplasmatota</taxon>
        <taxon>Candidatus Poseidoniia</taxon>
        <taxon>environmental samples</taxon>
    </lineage>
</organism>
<evidence type="ECO:0000313" key="8">
    <source>
        <dbReference type="EMBL" id="ANV80568.1"/>
    </source>
</evidence>
<dbReference type="PANTHER" id="PTHR11879">
    <property type="entry name" value="ASPARTATE AMINOTRANSFERASE"/>
    <property type="match status" value="1"/>
</dbReference>
<dbReference type="GO" id="GO:0006520">
    <property type="term" value="P:amino acid metabolic process"/>
    <property type="evidence" value="ECO:0007669"/>
    <property type="project" value="InterPro"/>
</dbReference>
<dbReference type="InterPro" id="IPR004839">
    <property type="entry name" value="Aminotransferase_I/II_large"/>
</dbReference>
<dbReference type="CDD" id="cd00609">
    <property type="entry name" value="AAT_like"/>
    <property type="match status" value="1"/>
</dbReference>
<dbReference type="InterPro" id="IPR015422">
    <property type="entry name" value="PyrdxlP-dep_Trfase_small"/>
</dbReference>
<sequence>MSEGAGAGFLNAFSQTKVGNDTIFSWWARYQEAVGEGHDAVNGTIGALLEDDGELAINTVVDKVVRESPPIEIAAYAPLKGLPAFLDFSITLALGDMREELESIGMNMTATASPGGSGALFLAAANFADRGDKVLLRDRHWGPYDGFLAGCDLGIATYPLLPKSTEQNSFLDLESLEKELSKLCDEQNKVMSWLNDPAHNPTGLSITKQDRYDLMKCFIDSALQNEEVSHTLLIDAAYHLYAKQPHGWADTICQLLHDGISWPNNLLVTFALSLSKSHTIYGLRTGALVSIHPDKEVTDRIATVMGVTGRQTWSATSRLAQYAVSHIHNDENLGSKWDDERERLQHILENRRELFIEECQKLNVPINPTHDGFFAWMECDDPVHIANECAKSHVYLVPLTGGVRIGLCAIPTEKIANVAYALSQALS</sequence>
<dbReference type="GO" id="GO:0042802">
    <property type="term" value="F:identical protein binding"/>
    <property type="evidence" value="ECO:0007669"/>
    <property type="project" value="TreeGrafter"/>
</dbReference>
<evidence type="ECO:0000256" key="5">
    <source>
        <dbReference type="ARBA" id="ARBA00022679"/>
    </source>
</evidence>
<comment type="similarity">
    <text evidence="2">Belongs to the class-I pyridoxal-phosphate-dependent aminotransferase family.</text>
</comment>
<dbReference type="InterPro" id="IPR015424">
    <property type="entry name" value="PyrdxlP-dep_Trfase"/>
</dbReference>
<dbReference type="InterPro" id="IPR000796">
    <property type="entry name" value="Asp_trans"/>
</dbReference>
<dbReference type="GO" id="GO:0008483">
    <property type="term" value="F:transaminase activity"/>
    <property type="evidence" value="ECO:0007669"/>
    <property type="project" value="UniProtKB-KW"/>
</dbReference>
<reference evidence="8" key="2">
    <citation type="journal article" date="2015" name="ISME J.">
        <title>A new class of marine Euryarchaeota group II from the Mediterranean deep chlorophyll maximum.</title>
        <authorList>
            <person name="Martin-Cuadrado A.B."/>
            <person name="Garcia-Heredia I."/>
            <person name="Molto A.G."/>
            <person name="Lopez-Ubeda R."/>
            <person name="Kimes N."/>
            <person name="Lopez-Garcia P."/>
            <person name="Moreira D."/>
            <person name="Rodriguez-Valera F."/>
        </authorList>
    </citation>
    <scope>NUCLEOTIDE SEQUENCE</scope>
</reference>